<dbReference type="OrthoDB" id="6427887at2759"/>
<evidence type="ECO:0000256" key="3">
    <source>
        <dbReference type="ARBA" id="ARBA00022692"/>
    </source>
</evidence>
<dbReference type="Gene3D" id="1.20.1740.10">
    <property type="entry name" value="Amino acid/polyamine transporter I"/>
    <property type="match status" value="1"/>
</dbReference>
<feature type="transmembrane region" description="Helical" evidence="6">
    <location>
        <begin position="73"/>
        <end position="95"/>
    </location>
</feature>
<evidence type="ECO:0000256" key="4">
    <source>
        <dbReference type="ARBA" id="ARBA00022989"/>
    </source>
</evidence>
<keyword evidence="2" id="KW-0813">Transport</keyword>
<evidence type="ECO:0000313" key="8">
    <source>
        <dbReference type="EMBL" id="GFU55592.1"/>
    </source>
</evidence>
<evidence type="ECO:0000259" key="7">
    <source>
        <dbReference type="Pfam" id="PF01490"/>
    </source>
</evidence>
<reference evidence="8" key="1">
    <citation type="submission" date="2020-08" db="EMBL/GenBank/DDBJ databases">
        <title>Multicomponent nature underlies the extraordinary mechanical properties of spider dragline silk.</title>
        <authorList>
            <person name="Kono N."/>
            <person name="Nakamura H."/>
            <person name="Mori M."/>
            <person name="Yoshida Y."/>
            <person name="Ohtoshi R."/>
            <person name="Malay A.D."/>
            <person name="Moran D.A.P."/>
            <person name="Tomita M."/>
            <person name="Numata K."/>
            <person name="Arakawa K."/>
        </authorList>
    </citation>
    <scope>NUCLEOTIDE SEQUENCE</scope>
</reference>
<accession>A0A8X6QY31</accession>
<dbReference type="PANTHER" id="PTHR48017">
    <property type="entry name" value="OS05G0424000 PROTEIN-RELATED"/>
    <property type="match status" value="1"/>
</dbReference>
<name>A0A8X6QY31_NEPPI</name>
<feature type="domain" description="Amino acid transporter transmembrane" evidence="7">
    <location>
        <begin position="72"/>
        <end position="292"/>
    </location>
</feature>
<evidence type="ECO:0000256" key="6">
    <source>
        <dbReference type="SAM" id="Phobius"/>
    </source>
</evidence>
<feature type="transmembrane region" description="Helical" evidence="6">
    <location>
        <begin position="260"/>
        <end position="280"/>
    </location>
</feature>
<dbReference type="Proteomes" id="UP000887013">
    <property type="component" value="Unassembled WGS sequence"/>
</dbReference>
<comment type="caution">
    <text evidence="8">The sequence shown here is derived from an EMBL/GenBank/DDBJ whole genome shotgun (WGS) entry which is preliminary data.</text>
</comment>
<dbReference type="Pfam" id="PF01490">
    <property type="entry name" value="Aa_trans"/>
    <property type="match status" value="1"/>
</dbReference>
<evidence type="ECO:0000256" key="2">
    <source>
        <dbReference type="ARBA" id="ARBA00022448"/>
    </source>
</evidence>
<feature type="transmembrane region" description="Helical" evidence="6">
    <location>
        <begin position="191"/>
        <end position="211"/>
    </location>
</feature>
<feature type="transmembrane region" description="Helical" evidence="6">
    <location>
        <begin position="218"/>
        <end position="240"/>
    </location>
</feature>
<organism evidence="8 9">
    <name type="scientific">Nephila pilipes</name>
    <name type="common">Giant wood spider</name>
    <name type="synonym">Nephila maculata</name>
    <dbReference type="NCBI Taxonomy" id="299642"/>
    <lineage>
        <taxon>Eukaryota</taxon>
        <taxon>Metazoa</taxon>
        <taxon>Ecdysozoa</taxon>
        <taxon>Arthropoda</taxon>
        <taxon>Chelicerata</taxon>
        <taxon>Arachnida</taxon>
        <taxon>Araneae</taxon>
        <taxon>Araneomorphae</taxon>
        <taxon>Entelegynae</taxon>
        <taxon>Araneoidea</taxon>
        <taxon>Nephilidae</taxon>
        <taxon>Nephila</taxon>
    </lineage>
</organism>
<dbReference type="AlphaFoldDB" id="A0A8X6QY31"/>
<keyword evidence="5 6" id="KW-0472">Membrane</keyword>
<evidence type="ECO:0000256" key="1">
    <source>
        <dbReference type="ARBA" id="ARBA00004370"/>
    </source>
</evidence>
<comment type="subcellular location">
    <subcellularLocation>
        <location evidence="1">Membrane</location>
    </subcellularLocation>
</comment>
<dbReference type="EMBL" id="BMAW01039390">
    <property type="protein sequence ID" value="GFU55592.1"/>
    <property type="molecule type" value="Genomic_DNA"/>
</dbReference>
<dbReference type="GO" id="GO:0016020">
    <property type="term" value="C:membrane"/>
    <property type="evidence" value="ECO:0007669"/>
    <property type="project" value="UniProtKB-SubCell"/>
</dbReference>
<evidence type="ECO:0000256" key="5">
    <source>
        <dbReference type="ARBA" id="ARBA00023136"/>
    </source>
</evidence>
<evidence type="ECO:0000313" key="9">
    <source>
        <dbReference type="Proteomes" id="UP000887013"/>
    </source>
</evidence>
<proteinExistence type="predicted"/>
<gene>
    <name evidence="8" type="primary">AVEN_95002_1</name>
    <name evidence="8" type="ORF">NPIL_204921</name>
</gene>
<keyword evidence="3 6" id="KW-0812">Transmembrane</keyword>
<protein>
    <submittedName>
        <fullName evidence="8">Aa_trans domain-containing protein</fullName>
    </submittedName>
</protein>
<feature type="transmembrane region" description="Helical" evidence="6">
    <location>
        <begin position="159"/>
        <end position="179"/>
    </location>
</feature>
<feature type="transmembrane region" description="Helical" evidence="6">
    <location>
        <begin position="101"/>
        <end position="123"/>
    </location>
</feature>
<dbReference type="InterPro" id="IPR013057">
    <property type="entry name" value="AA_transpt_TM"/>
</dbReference>
<keyword evidence="9" id="KW-1185">Reference proteome</keyword>
<keyword evidence="4 6" id="KW-1133">Transmembrane helix</keyword>
<sequence>MFTESSHLKFFLLRKVTSASFNSSDREESSTIRKERIRCFGSMESVSDAASSETPYGVFKGKRNETSFRKKGLSMWLTSIFIVGEMAGSGVLALPRAVADAGWSGIALIIFCGGMSLYAGIFLGRCWSMVEERYDEHKEKSRYPYPCIAEKAFGIKMRYLVSFCVDINLFGVATVFLLLSSQLIGSLAASWGISFCYWILIFAAVLWPLMWLGTPEDFWPAAIIALATTVTACMLLIVMISEEINPAKIVTYTYPSLKSFFLAFGTILFAFGGAASFPTFQNDMKDRSLFPKAATLGFLSKTNLEAPYNMKKNLRSYIFYTQKKWGN</sequence>